<proteinExistence type="predicted"/>
<evidence type="ECO:0000313" key="1">
    <source>
        <dbReference type="EMBL" id="KZL48397.1"/>
    </source>
</evidence>
<reference evidence="1 2" key="1">
    <citation type="submission" date="2016-04" db="EMBL/GenBank/DDBJ databases">
        <title>Draft Genome Assembly of the Bloom-forming Cyanobacterium Nodularia spumigena Strain CENA596 in Shrimp Production Ponds.</title>
        <authorList>
            <person name="Popin R.V."/>
            <person name="Rigonato J."/>
            <person name="Abreu V.A."/>
            <person name="Andreote A.P."/>
            <person name="Silveira S.B."/>
            <person name="Odebrecht C."/>
            <person name="Fiore M.F."/>
        </authorList>
    </citation>
    <scope>NUCLEOTIDE SEQUENCE [LARGE SCALE GENOMIC DNA]</scope>
    <source>
        <strain evidence="1 2">CENA596</strain>
    </source>
</reference>
<evidence type="ECO:0008006" key="3">
    <source>
        <dbReference type="Google" id="ProtNLM"/>
    </source>
</evidence>
<evidence type="ECO:0000313" key="2">
    <source>
        <dbReference type="Proteomes" id="UP000076555"/>
    </source>
</evidence>
<protein>
    <recommendedName>
        <fullName evidence="3">DUF2949 domain-containing protein</fullName>
    </recommendedName>
</protein>
<dbReference type="OrthoDB" id="433602at2"/>
<name>A0A166IHB1_NODSP</name>
<dbReference type="EMBL" id="LWAJ01000248">
    <property type="protein sequence ID" value="KZL48397.1"/>
    <property type="molecule type" value="Genomic_DNA"/>
</dbReference>
<organism evidence="1 2">
    <name type="scientific">Nodularia spumigena CENA596</name>
    <dbReference type="NCBI Taxonomy" id="1819295"/>
    <lineage>
        <taxon>Bacteria</taxon>
        <taxon>Bacillati</taxon>
        <taxon>Cyanobacteriota</taxon>
        <taxon>Cyanophyceae</taxon>
        <taxon>Nostocales</taxon>
        <taxon>Nodulariaceae</taxon>
        <taxon>Nodularia</taxon>
    </lineage>
</organism>
<dbReference type="Pfam" id="PF11165">
    <property type="entry name" value="DUF2949"/>
    <property type="match status" value="1"/>
</dbReference>
<dbReference type="InterPro" id="IPR021336">
    <property type="entry name" value="DUF2949"/>
</dbReference>
<dbReference type="RefSeq" id="WP_006194573.1">
    <property type="nucleotide sequence ID" value="NZ_CAWMRI010000248.1"/>
</dbReference>
<gene>
    <name evidence="1" type="ORF">A2T98_18245</name>
</gene>
<comment type="caution">
    <text evidence="1">The sequence shown here is derived from an EMBL/GenBank/DDBJ whole genome shotgun (WGS) entry which is preliminary data.</text>
</comment>
<dbReference type="GeneID" id="78019344"/>
<sequence length="65" mass="7668">MTTCNSERKLLNFLHQELELTNADIAVAQRHRKFDNGPLPMLLWQYGLVNLAQLEQILNWLDDHH</sequence>
<accession>A0A166IHB1</accession>
<dbReference type="Proteomes" id="UP000076555">
    <property type="component" value="Unassembled WGS sequence"/>
</dbReference>
<dbReference type="AlphaFoldDB" id="A0A166IHB1"/>